<reference evidence="2 3" key="1">
    <citation type="submission" date="2016-08" db="EMBL/GenBank/DDBJ databases">
        <authorList>
            <person name="Seilhamer J.J."/>
        </authorList>
    </citation>
    <scope>NUCLEOTIDE SEQUENCE [LARGE SCALE GENOMIC DNA]</scope>
    <source>
        <strain evidence="2 3">CFBP7245</strain>
    </source>
</reference>
<feature type="region of interest" description="Disordered" evidence="1">
    <location>
        <begin position="215"/>
        <end position="265"/>
    </location>
</feature>
<evidence type="ECO:0000313" key="2">
    <source>
        <dbReference type="EMBL" id="PPU55431.1"/>
    </source>
</evidence>
<evidence type="ECO:0000256" key="1">
    <source>
        <dbReference type="SAM" id="MobiDB-lite"/>
    </source>
</evidence>
<feature type="compositionally biased region" description="Basic and acidic residues" evidence="1">
    <location>
        <begin position="241"/>
        <end position="252"/>
    </location>
</feature>
<accession>A0A2S7C1L4</accession>
<proteinExistence type="predicted"/>
<organism evidence="2 3">
    <name type="scientific">Xanthomonas dyei</name>
    <dbReference type="NCBI Taxonomy" id="743699"/>
    <lineage>
        <taxon>Bacteria</taxon>
        <taxon>Pseudomonadati</taxon>
        <taxon>Pseudomonadota</taxon>
        <taxon>Gammaproteobacteria</taxon>
        <taxon>Lysobacterales</taxon>
        <taxon>Lysobacteraceae</taxon>
        <taxon>Xanthomonas</taxon>
    </lineage>
</organism>
<gene>
    <name evidence="2" type="ORF">XdyCFBP7245_13440</name>
</gene>
<name>A0A2S7C1L4_9XANT</name>
<dbReference type="AlphaFoldDB" id="A0A2S7C1L4"/>
<sequence>MPALIQHAVIVPFGRRHIGMPGIVAFGRGQQACRLAECVARQRMTRLRQEIGQGVLAPFQRVGAVGRQGQNALIQRQRAVGRAIQATLLLGGNSLHQQGIQSDAARLQLTQPQRDRRDLRLRHLQCGCQCQRALRSGCIAGRDSGTRLHHRDHAGARQPDPRLAAIVIQRKRCGEQFAGTAAVGGTELAARQRRIATLQQLLNAGIRPHHIAQRLAQRDDAQQQTGGQHQHHAPQRTATQRRPEARRPDPARQGKHAVASILGAT</sequence>
<protein>
    <submittedName>
        <fullName evidence="2">Uncharacterized protein</fullName>
    </submittedName>
</protein>
<comment type="caution">
    <text evidence="2">The sequence shown here is derived from an EMBL/GenBank/DDBJ whole genome shotgun (WGS) entry which is preliminary data.</text>
</comment>
<evidence type="ECO:0000313" key="3">
    <source>
        <dbReference type="Proteomes" id="UP000238908"/>
    </source>
</evidence>
<dbReference type="Proteomes" id="UP000238908">
    <property type="component" value="Unassembled WGS sequence"/>
</dbReference>
<dbReference type="EMBL" id="MDEE01000019">
    <property type="protein sequence ID" value="PPU55431.1"/>
    <property type="molecule type" value="Genomic_DNA"/>
</dbReference>